<dbReference type="GO" id="GO:0036064">
    <property type="term" value="C:ciliary basal body"/>
    <property type="evidence" value="ECO:0007669"/>
    <property type="project" value="TreeGrafter"/>
</dbReference>
<feature type="coiled-coil region" evidence="16">
    <location>
        <begin position="595"/>
        <end position="622"/>
    </location>
</feature>
<evidence type="ECO:0000256" key="7">
    <source>
        <dbReference type="ARBA" id="ARBA00022990"/>
    </source>
</evidence>
<dbReference type="GO" id="GO:0007283">
    <property type="term" value="P:spermatogenesis"/>
    <property type="evidence" value="ECO:0007669"/>
    <property type="project" value="UniProtKB-KW"/>
</dbReference>
<feature type="domain" description="IFT81 calponin homology" evidence="18">
    <location>
        <begin position="3"/>
        <end position="127"/>
    </location>
</feature>
<dbReference type="InterPro" id="IPR043016">
    <property type="entry name" value="IFT81_N_sf"/>
</dbReference>
<evidence type="ECO:0000256" key="2">
    <source>
        <dbReference type="ARBA" id="ARBA00022490"/>
    </source>
</evidence>
<keyword evidence="3" id="KW-0597">Phosphoprotein</keyword>
<keyword evidence="7" id="KW-0007">Acetylation</keyword>
<dbReference type="GO" id="GO:0015631">
    <property type="term" value="F:tubulin binding"/>
    <property type="evidence" value="ECO:0007669"/>
    <property type="project" value="InterPro"/>
</dbReference>
<evidence type="ECO:0000256" key="5">
    <source>
        <dbReference type="ARBA" id="ARBA00022794"/>
    </source>
</evidence>
<dbReference type="GO" id="GO:0030154">
    <property type="term" value="P:cell differentiation"/>
    <property type="evidence" value="ECO:0007669"/>
    <property type="project" value="UniProtKB-KW"/>
</dbReference>
<keyword evidence="20" id="KW-1185">Reference proteome</keyword>
<keyword evidence="2" id="KW-0963">Cytoplasm</keyword>
<evidence type="ECO:0000256" key="1">
    <source>
        <dbReference type="ARBA" id="ARBA00004120"/>
    </source>
</evidence>
<evidence type="ECO:0000256" key="13">
    <source>
        <dbReference type="ARBA" id="ARBA00055755"/>
    </source>
</evidence>
<dbReference type="STRING" id="400682.A0A1X7U476"/>
<gene>
    <name evidence="19" type="primary">100638227</name>
</gene>
<reference evidence="19" key="2">
    <citation type="submission" date="2017-05" db="UniProtKB">
        <authorList>
            <consortium name="EnsemblMetazoa"/>
        </authorList>
    </citation>
    <scope>IDENTIFICATION</scope>
</reference>
<comment type="similarity">
    <text evidence="12">Belongs to the IFT81 family.</text>
</comment>
<evidence type="ECO:0000256" key="15">
    <source>
        <dbReference type="ARBA" id="ARBA00079903"/>
    </source>
</evidence>
<feature type="region of interest" description="Disordered" evidence="17">
    <location>
        <begin position="211"/>
        <end position="235"/>
    </location>
</feature>
<dbReference type="eggNOG" id="ENOG502QSBR">
    <property type="taxonomic scope" value="Eukaryota"/>
</dbReference>
<protein>
    <recommendedName>
        <fullName evidence="14">Intraflagellar transport protein 81 homolog</fullName>
    </recommendedName>
    <alternativeName>
        <fullName evidence="15">Carnitine deficiency-associated protein expressed in ventricle 1</fullName>
    </alternativeName>
</protein>
<keyword evidence="4" id="KW-0221">Differentiation</keyword>
<evidence type="ECO:0000256" key="9">
    <source>
        <dbReference type="ARBA" id="ARBA00023069"/>
    </source>
</evidence>
<dbReference type="InterPro" id="IPR041146">
    <property type="entry name" value="IFT81_CH"/>
</dbReference>
<dbReference type="EnsemblMetazoa" id="XM_003389058.3">
    <property type="protein sequence ID" value="XP_003389106.1"/>
    <property type="gene ID" value="LOC100638227"/>
</dbReference>
<evidence type="ECO:0000256" key="14">
    <source>
        <dbReference type="ARBA" id="ARBA00073058"/>
    </source>
</evidence>
<evidence type="ECO:0000256" key="16">
    <source>
        <dbReference type="SAM" id="Coils"/>
    </source>
</evidence>
<evidence type="ECO:0000313" key="19">
    <source>
        <dbReference type="EnsemblMetazoa" id="Aqu2.1.22256_001"/>
    </source>
</evidence>
<evidence type="ECO:0000256" key="10">
    <source>
        <dbReference type="ARBA" id="ARBA00023212"/>
    </source>
</evidence>
<dbReference type="AlphaFoldDB" id="A0A1X7U476"/>
<keyword evidence="5" id="KW-0970">Cilium biogenesis/degradation</keyword>
<sequence>MSDQLRYIVDTLHREPYNKSYTIISFDSLDPLSLLQVVNDVIAEIDPEQKLDLRDEPAEQTALRLLATLKILNYKPKEDVGQGMNTFRQGLIQGEKLTVYPLLSWLLQRMPELKKRAYLARFLVKIEVPVEYLQDETLEETYQTYASMIEHFKELHKAVEFERSSEYNTSDVRRDIEAMEEEKKQLSRQLERLKRRVEIYPRHEEVLDSARKLRKEKERGNDLKKQKEEQRKQLNQVKEKEAKLIRELEETKEMSSGLTAELVLSKAKEDNNLLRMLTSDNLPKKIEAKRRECIEMEKVVSEPVVSELDLEVIQQQIDEVNDEIRSLIDKKMSEDDSGTENLALFRQQASLIAHKRQVAAETIENLMEELEVVKEEEKEKERQLEEMGGIKLIKEDEFRKYIEHLRVISTIYKQKKGEMSALRAEFGVLSRTEEILKSKDENVQDLLSFMEKKKGVSGYKNTQDDLEQASNLKSELDTKKEKSLQEMSVSVQTLKDVIEEKKSVLAPLIKAVRPLRQKHQDVKSVHREKKATYDSTAAGLKSKRSQLEKEVQGLWNDCIAEESQYHLLSCELEAVRLHDQRVKAEMKAVVSKDPAEKKKNLRDQLTRKVHEQENLGRALRDKQKDLKETHKFAVKQVKMWHDLEKLFSIKKRCFSEAQEQKQRTKDLQELSTTDGRIQIMN</sequence>
<keyword evidence="8 16" id="KW-0175">Coiled coil</keyword>
<keyword evidence="11" id="KW-0966">Cell projection</keyword>
<accession>A0A1X7U476</accession>
<evidence type="ECO:0000256" key="3">
    <source>
        <dbReference type="ARBA" id="ARBA00022553"/>
    </source>
</evidence>
<dbReference type="Gene3D" id="1.10.418.70">
    <property type="entry name" value="Intraflagellar transport protein 81, N-terminal domain"/>
    <property type="match status" value="1"/>
</dbReference>
<evidence type="ECO:0000256" key="4">
    <source>
        <dbReference type="ARBA" id="ARBA00022782"/>
    </source>
</evidence>
<dbReference type="KEGG" id="aqu:100638227"/>
<comment type="function">
    <text evidence="13">Component of the intraflagellar transport (IFT) complex B: together with IFT74, forms a tubulin-binding module that specifically mediates transport of tubulin within the cilium. Binds tubulin via its CH (calponin-homology)-like region. Required for ciliogenesis. Required for proper regulation of SHH signaling. Plays an important role during spermatogenesis by modulating the assembly and elongation of the sperm flagella.</text>
</comment>
<name>A0A1X7U476_AMPQE</name>
<dbReference type="FunFam" id="1.10.418.70:FF:000001">
    <property type="entry name" value="Intraflagellar transport protein 81 homolog"/>
    <property type="match status" value="1"/>
</dbReference>
<dbReference type="EnsemblMetazoa" id="Aqu2.1.22256_001">
    <property type="protein sequence ID" value="Aqu2.1.22256_001"/>
    <property type="gene ID" value="Aqu2.1.22256"/>
</dbReference>
<reference evidence="20" key="1">
    <citation type="journal article" date="2010" name="Nature">
        <title>The Amphimedon queenslandica genome and the evolution of animal complexity.</title>
        <authorList>
            <person name="Srivastava M."/>
            <person name="Simakov O."/>
            <person name="Chapman J."/>
            <person name="Fahey B."/>
            <person name="Gauthier M.E."/>
            <person name="Mitros T."/>
            <person name="Richards G.S."/>
            <person name="Conaco C."/>
            <person name="Dacre M."/>
            <person name="Hellsten U."/>
            <person name="Larroux C."/>
            <person name="Putnam N.H."/>
            <person name="Stanke M."/>
            <person name="Adamska M."/>
            <person name="Darling A."/>
            <person name="Degnan S.M."/>
            <person name="Oakley T.H."/>
            <person name="Plachetzki D.C."/>
            <person name="Zhai Y."/>
            <person name="Adamski M."/>
            <person name="Calcino A."/>
            <person name="Cummins S.F."/>
            <person name="Goodstein D.M."/>
            <person name="Harris C."/>
            <person name="Jackson D.J."/>
            <person name="Leys S.P."/>
            <person name="Shu S."/>
            <person name="Woodcroft B.J."/>
            <person name="Vervoort M."/>
            <person name="Kosik K.S."/>
            <person name="Manning G."/>
            <person name="Degnan B.M."/>
            <person name="Rokhsar D.S."/>
        </authorList>
    </citation>
    <scope>NUCLEOTIDE SEQUENCE [LARGE SCALE GENOMIC DNA]</scope>
</reference>
<dbReference type="GO" id="GO:0030992">
    <property type="term" value="C:intraciliary transport particle B"/>
    <property type="evidence" value="ECO:0007669"/>
    <property type="project" value="InterPro"/>
</dbReference>
<evidence type="ECO:0000256" key="11">
    <source>
        <dbReference type="ARBA" id="ARBA00023273"/>
    </source>
</evidence>
<evidence type="ECO:0000256" key="12">
    <source>
        <dbReference type="ARBA" id="ARBA00043983"/>
    </source>
</evidence>
<evidence type="ECO:0000256" key="17">
    <source>
        <dbReference type="SAM" id="MobiDB-lite"/>
    </source>
</evidence>
<dbReference type="Pfam" id="PF18383">
    <property type="entry name" value="IFT81_CH"/>
    <property type="match status" value="1"/>
</dbReference>
<evidence type="ECO:0000256" key="8">
    <source>
        <dbReference type="ARBA" id="ARBA00023054"/>
    </source>
</evidence>
<comment type="subcellular location">
    <subcellularLocation>
        <location evidence="1">Cytoplasm</location>
        <location evidence="1">Cytoskeleton</location>
        <location evidence="1">Cilium basal body</location>
    </subcellularLocation>
</comment>
<dbReference type="GO" id="GO:0042073">
    <property type="term" value="P:intraciliary transport"/>
    <property type="evidence" value="ECO:0007669"/>
    <property type="project" value="InterPro"/>
</dbReference>
<dbReference type="InParanoid" id="A0A1X7U476"/>
<dbReference type="OMA" id="WILTHME"/>
<dbReference type="GO" id="GO:0060271">
    <property type="term" value="P:cilium assembly"/>
    <property type="evidence" value="ECO:0007669"/>
    <property type="project" value="InterPro"/>
</dbReference>
<organism evidence="19">
    <name type="scientific">Amphimedon queenslandica</name>
    <name type="common">Sponge</name>
    <dbReference type="NCBI Taxonomy" id="400682"/>
    <lineage>
        <taxon>Eukaryota</taxon>
        <taxon>Metazoa</taxon>
        <taxon>Porifera</taxon>
        <taxon>Demospongiae</taxon>
        <taxon>Heteroscleromorpha</taxon>
        <taxon>Haplosclerida</taxon>
        <taxon>Niphatidae</taxon>
        <taxon>Amphimedon</taxon>
    </lineage>
</organism>
<dbReference type="PANTHER" id="PTHR15614">
    <property type="entry name" value="INTRAFLAGELLAR TRANSPORT PROTEIN 81 HOMOLOG"/>
    <property type="match status" value="1"/>
</dbReference>
<dbReference type="PANTHER" id="PTHR15614:SF2">
    <property type="entry name" value="INTRAFLAGELLAR TRANSPORT PROTEIN 81 HOMOLOG"/>
    <property type="match status" value="1"/>
</dbReference>
<dbReference type="OrthoDB" id="276029at2759"/>
<keyword evidence="10" id="KW-0206">Cytoskeleton</keyword>
<evidence type="ECO:0000259" key="18">
    <source>
        <dbReference type="Pfam" id="PF18383"/>
    </source>
</evidence>
<feature type="coiled-coil region" evidence="16">
    <location>
        <begin position="459"/>
        <end position="486"/>
    </location>
</feature>
<evidence type="ECO:0000313" key="20">
    <source>
        <dbReference type="Proteomes" id="UP000007879"/>
    </source>
</evidence>
<dbReference type="InterPro" id="IPR029600">
    <property type="entry name" value="IFT81"/>
</dbReference>
<proteinExistence type="inferred from homology"/>
<keyword evidence="6" id="KW-0744">Spermatogenesis</keyword>
<dbReference type="Proteomes" id="UP000007879">
    <property type="component" value="Unassembled WGS sequence"/>
</dbReference>
<feature type="coiled-coil region" evidence="16">
    <location>
        <begin position="356"/>
        <end position="387"/>
    </location>
</feature>
<evidence type="ECO:0000256" key="6">
    <source>
        <dbReference type="ARBA" id="ARBA00022871"/>
    </source>
</evidence>
<keyword evidence="9" id="KW-0969">Cilium</keyword>